<dbReference type="SUPFAM" id="SSF52972">
    <property type="entry name" value="ITPase-like"/>
    <property type="match status" value="1"/>
</dbReference>
<organism evidence="4 5">
    <name type="scientific">Angustibacter aerolatus</name>
    <dbReference type="NCBI Taxonomy" id="1162965"/>
    <lineage>
        <taxon>Bacteria</taxon>
        <taxon>Bacillati</taxon>
        <taxon>Actinomycetota</taxon>
        <taxon>Actinomycetes</taxon>
        <taxon>Kineosporiales</taxon>
        <taxon>Kineosporiaceae</taxon>
    </lineage>
</organism>
<feature type="region of interest" description="Disordered" evidence="3">
    <location>
        <begin position="1"/>
        <end position="22"/>
    </location>
</feature>
<evidence type="ECO:0000313" key="4">
    <source>
        <dbReference type="EMBL" id="GMA85882.1"/>
    </source>
</evidence>
<gene>
    <name evidence="4" type="ORF">GCM10025868_11320</name>
</gene>
<dbReference type="Proteomes" id="UP001157017">
    <property type="component" value="Unassembled WGS sequence"/>
</dbReference>
<evidence type="ECO:0000256" key="2">
    <source>
        <dbReference type="ARBA" id="ARBA00022801"/>
    </source>
</evidence>
<comment type="caution">
    <text evidence="4">The sequence shown here is derived from an EMBL/GenBank/DDBJ whole genome shotgun (WGS) entry which is preliminary data.</text>
</comment>
<dbReference type="InterPro" id="IPR002637">
    <property type="entry name" value="RdgB/HAM1"/>
</dbReference>
<protein>
    <recommendedName>
        <fullName evidence="6">Non-canonical purine NTP pyrophosphatase</fullName>
    </recommendedName>
</protein>
<proteinExistence type="inferred from homology"/>
<keyword evidence="5" id="KW-1185">Reference proteome</keyword>
<reference evidence="5" key="1">
    <citation type="journal article" date="2019" name="Int. J. Syst. Evol. Microbiol.">
        <title>The Global Catalogue of Microorganisms (GCM) 10K type strain sequencing project: providing services to taxonomists for standard genome sequencing and annotation.</title>
        <authorList>
            <consortium name="The Broad Institute Genomics Platform"/>
            <consortium name="The Broad Institute Genome Sequencing Center for Infectious Disease"/>
            <person name="Wu L."/>
            <person name="Ma J."/>
        </authorList>
    </citation>
    <scope>NUCLEOTIDE SEQUENCE [LARGE SCALE GENOMIC DNA]</scope>
    <source>
        <strain evidence="5">NBRC 108730</strain>
    </source>
</reference>
<name>A0ABQ6JDL9_9ACTN</name>
<dbReference type="Gene3D" id="3.90.950.10">
    <property type="match status" value="1"/>
</dbReference>
<evidence type="ECO:0000313" key="5">
    <source>
        <dbReference type="Proteomes" id="UP001157017"/>
    </source>
</evidence>
<evidence type="ECO:0000256" key="1">
    <source>
        <dbReference type="ARBA" id="ARBA00008023"/>
    </source>
</evidence>
<dbReference type="PANTHER" id="PTHR11067:SF9">
    <property type="entry name" value="INOSINE TRIPHOSPHATE PYROPHOSPHATASE"/>
    <property type="match status" value="1"/>
</dbReference>
<sequence length="122" mass="12584">MAPPASSAPAGRGGTATTARTSSLLLAQTGDVPTEHLGAQFVCAAALVLPGGDEHVERGVLRGVLDRNPRGTNGFGYDPVFAPEASNGRTLAEYDAAEKNAISHRGRAMRAIAPRLLPLLTP</sequence>
<accession>A0ABQ6JDL9</accession>
<dbReference type="EMBL" id="BSUZ01000001">
    <property type="protein sequence ID" value="GMA85882.1"/>
    <property type="molecule type" value="Genomic_DNA"/>
</dbReference>
<evidence type="ECO:0008006" key="6">
    <source>
        <dbReference type="Google" id="ProtNLM"/>
    </source>
</evidence>
<dbReference type="Pfam" id="PF01725">
    <property type="entry name" value="Ham1p_like"/>
    <property type="match status" value="1"/>
</dbReference>
<comment type="similarity">
    <text evidence="1">Belongs to the HAM1 NTPase family.</text>
</comment>
<dbReference type="InterPro" id="IPR029001">
    <property type="entry name" value="ITPase-like_fam"/>
</dbReference>
<evidence type="ECO:0000256" key="3">
    <source>
        <dbReference type="SAM" id="MobiDB-lite"/>
    </source>
</evidence>
<dbReference type="PANTHER" id="PTHR11067">
    <property type="entry name" value="INOSINE TRIPHOSPHATE PYROPHOSPHATASE/HAM1 PROTEIN"/>
    <property type="match status" value="1"/>
</dbReference>
<keyword evidence="2" id="KW-0378">Hydrolase</keyword>